<dbReference type="EMBL" id="UINC01054639">
    <property type="protein sequence ID" value="SVB72588.1"/>
    <property type="molecule type" value="Genomic_DNA"/>
</dbReference>
<accession>A0A382GBI6</accession>
<dbReference type="AlphaFoldDB" id="A0A382GBI6"/>
<sequence>MNKLLTVFCLLLIAIYPLRAGVEVTGAIQSDNHVNGMFNSTSTTMTITVRLTESDATEDRNGDGTRDNARVNLEYTFDTSAPASGDITTNGEGNFPDALTVDSNLGSNPTFLVDDNADRVCIYTFYPLDLARIAGNDPENKYFDFQVYLHNDNTGAGGNPVVYDVDFTGSTVLYYDRARPQIADEGWASKSSQDDAWESPTWITPDGKDGLD</sequence>
<reference evidence="2" key="1">
    <citation type="submission" date="2018-05" db="EMBL/GenBank/DDBJ databases">
        <authorList>
            <person name="Lanie J.A."/>
            <person name="Ng W.-L."/>
            <person name="Kazmierczak K.M."/>
            <person name="Andrzejewski T.M."/>
            <person name="Davidsen T.M."/>
            <person name="Wayne K.J."/>
            <person name="Tettelin H."/>
            <person name="Glass J.I."/>
            <person name="Rusch D."/>
            <person name="Podicherti R."/>
            <person name="Tsui H.-C.T."/>
            <person name="Winkler M.E."/>
        </authorList>
    </citation>
    <scope>NUCLEOTIDE SEQUENCE</scope>
</reference>
<gene>
    <name evidence="2" type="ORF">METZ01_LOCUS225442</name>
</gene>
<evidence type="ECO:0000313" key="2">
    <source>
        <dbReference type="EMBL" id="SVB72588.1"/>
    </source>
</evidence>
<proteinExistence type="predicted"/>
<protein>
    <submittedName>
        <fullName evidence="2">Uncharacterized protein</fullName>
    </submittedName>
</protein>
<evidence type="ECO:0000256" key="1">
    <source>
        <dbReference type="SAM" id="MobiDB-lite"/>
    </source>
</evidence>
<name>A0A382GBI6_9ZZZZ</name>
<organism evidence="2">
    <name type="scientific">marine metagenome</name>
    <dbReference type="NCBI Taxonomy" id="408172"/>
    <lineage>
        <taxon>unclassified sequences</taxon>
        <taxon>metagenomes</taxon>
        <taxon>ecological metagenomes</taxon>
    </lineage>
</organism>
<feature type="non-terminal residue" evidence="2">
    <location>
        <position position="212"/>
    </location>
</feature>
<feature type="region of interest" description="Disordered" evidence="1">
    <location>
        <begin position="185"/>
        <end position="212"/>
    </location>
</feature>